<evidence type="ECO:0000313" key="1">
    <source>
        <dbReference type="EMBL" id="PSB14617.1"/>
    </source>
</evidence>
<keyword evidence="2" id="KW-1185">Reference proteome</keyword>
<dbReference type="OrthoDB" id="461760at2"/>
<evidence type="ECO:0000313" key="2">
    <source>
        <dbReference type="Proteomes" id="UP000238634"/>
    </source>
</evidence>
<gene>
    <name evidence="1" type="ORF">C7B65_26190</name>
</gene>
<dbReference type="STRING" id="1920490.GCA_001895925_03403"/>
<dbReference type="RefSeq" id="WP_073075285.1">
    <property type="nucleotide sequence ID" value="NZ_MPPI01000073.1"/>
</dbReference>
<proteinExistence type="predicted"/>
<accession>A0A2T1D2A1</accession>
<comment type="caution">
    <text evidence="1">The sequence shown here is derived from an EMBL/GenBank/DDBJ whole genome shotgun (WGS) entry which is preliminary data.</text>
</comment>
<reference evidence="1 2" key="2">
    <citation type="submission" date="2018-03" db="EMBL/GenBank/DDBJ databases">
        <title>The ancient ancestry and fast evolution of plastids.</title>
        <authorList>
            <person name="Moore K.R."/>
            <person name="Magnabosco C."/>
            <person name="Momper L."/>
            <person name="Gold D.A."/>
            <person name="Bosak T."/>
            <person name="Fournier G.P."/>
        </authorList>
    </citation>
    <scope>NUCLEOTIDE SEQUENCE [LARGE SCALE GENOMIC DNA]</scope>
    <source>
        <strain evidence="1 2">ULC007</strain>
    </source>
</reference>
<organism evidence="1 2">
    <name type="scientific">Phormidesmis priestleyi ULC007</name>
    <dbReference type="NCBI Taxonomy" id="1920490"/>
    <lineage>
        <taxon>Bacteria</taxon>
        <taxon>Bacillati</taxon>
        <taxon>Cyanobacteriota</taxon>
        <taxon>Cyanophyceae</taxon>
        <taxon>Leptolyngbyales</taxon>
        <taxon>Leptolyngbyaceae</taxon>
        <taxon>Phormidesmis</taxon>
    </lineage>
</organism>
<protein>
    <submittedName>
        <fullName evidence="1">PatU</fullName>
    </submittedName>
</protein>
<reference evidence="1 2" key="1">
    <citation type="submission" date="2018-02" db="EMBL/GenBank/DDBJ databases">
        <authorList>
            <person name="Cohen D.B."/>
            <person name="Kent A.D."/>
        </authorList>
    </citation>
    <scope>NUCLEOTIDE SEQUENCE [LARGE SCALE GENOMIC DNA]</scope>
    <source>
        <strain evidence="1 2">ULC007</strain>
    </source>
</reference>
<dbReference type="Proteomes" id="UP000238634">
    <property type="component" value="Unassembled WGS sequence"/>
</dbReference>
<dbReference type="EMBL" id="PVWG01000083">
    <property type="protein sequence ID" value="PSB14617.1"/>
    <property type="molecule type" value="Genomic_DNA"/>
</dbReference>
<name>A0A2T1D2A1_9CYAN</name>
<sequence>MDRDSEALQKSYLKLLQELGLTPPDVVDGSDLKIVAAAMQDDLTDPQRLDSEMSFDPDSPFEEDMLLKPGEIPAVQDRFYTLLKNRLQIEIQNKPPLFPWEKEISDYGSETADSEVKQPVFSAASLWMAQLRRLSLPVPLPELVLLDLLEQCQSVLLSPLREGAKLVKAVDSFFPGQSRLLNDVAGYIMVSPARSTAVSLQQLAAEAGAELPSQYEDAIETQQMALSLLAAREIMSALTLTVSPKQPTIERQWLTDRGILTLKTEYQFGQETGRLQIKAELPCGGSLQFQGEQWQALADRKDAGSLSVELRELSLNRTYPLEVRLGEADVMTFAIRPMSAG</sequence>
<dbReference type="AlphaFoldDB" id="A0A2T1D2A1"/>